<keyword evidence="2" id="KW-1185">Reference proteome</keyword>
<name>A0ACC1NMV7_9HYPO</name>
<proteinExistence type="predicted"/>
<dbReference type="EMBL" id="JANJQO010000186">
    <property type="protein sequence ID" value="KAJ2980607.1"/>
    <property type="molecule type" value="Genomic_DNA"/>
</dbReference>
<organism evidence="1 2">
    <name type="scientific">Zarea fungicola</name>
    <dbReference type="NCBI Taxonomy" id="93591"/>
    <lineage>
        <taxon>Eukaryota</taxon>
        <taxon>Fungi</taxon>
        <taxon>Dikarya</taxon>
        <taxon>Ascomycota</taxon>
        <taxon>Pezizomycotina</taxon>
        <taxon>Sordariomycetes</taxon>
        <taxon>Hypocreomycetidae</taxon>
        <taxon>Hypocreales</taxon>
        <taxon>Cordycipitaceae</taxon>
        <taxon>Zarea</taxon>
    </lineage>
</organism>
<evidence type="ECO:0000313" key="2">
    <source>
        <dbReference type="Proteomes" id="UP001143910"/>
    </source>
</evidence>
<protein>
    <submittedName>
        <fullName evidence="1">Uncharacterized protein</fullName>
    </submittedName>
</protein>
<gene>
    <name evidence="1" type="ORF">NQ176_g2540</name>
</gene>
<accession>A0ACC1NMV7</accession>
<comment type="caution">
    <text evidence="1">The sequence shown here is derived from an EMBL/GenBank/DDBJ whole genome shotgun (WGS) entry which is preliminary data.</text>
</comment>
<sequence>MVLLHLECLTALVGDHPTHRLALLSVFSILSYFIIKRVISSLALGMAYKANHCQRPPKYPHKDPIFGLDFIFDSITGLRTGRLLDTQAGHFRRAGANTFYTWVLGRQAIVTMEPENIKAILATNFKDYMIGGRKDILGSLLGNGIFVLDGEEWAHSRALLRPNFVRDQLADLDMFERHIQELFHVLPRDSSVVELQQLLLRFTMDSATEFLFGHSTSTLTDATAADEEFREALTFSLRSLSKRIQRGPLNQFLPRETAEELRAHKTCRDYVNIFVDQAMGLGEKTGSGATEGGSDEETGRYYFLKELIRAFDDKERICDELLSILLAGRDTTAALLSNVFHVLSRRPDLWHKLRNEVQDFSGNPPSYAQLRNLRFSKYIINETLRLYPPIAINSRKAVRDTILPTGGGPNGTSPIFIPKDTRVLYNTRSMHRREDFYGPDALEFRPERWETERHGWEYLPFNGGPRICLGQQYALTESIYVMVRIAQEFSSIETVDGSPWKEDFLLTVMNKNPVYCKLTRS</sequence>
<dbReference type="Proteomes" id="UP001143910">
    <property type="component" value="Unassembled WGS sequence"/>
</dbReference>
<evidence type="ECO:0000313" key="1">
    <source>
        <dbReference type="EMBL" id="KAJ2980607.1"/>
    </source>
</evidence>
<reference evidence="1" key="1">
    <citation type="submission" date="2022-08" db="EMBL/GenBank/DDBJ databases">
        <title>Genome Sequence of Lecanicillium fungicola.</title>
        <authorList>
            <person name="Buettner E."/>
        </authorList>
    </citation>
    <scope>NUCLEOTIDE SEQUENCE</scope>
    <source>
        <strain evidence="1">Babe33</strain>
    </source>
</reference>